<dbReference type="GO" id="GO:0030544">
    <property type="term" value="F:Hsp70 protein binding"/>
    <property type="evidence" value="ECO:0007669"/>
    <property type="project" value="InterPro"/>
</dbReference>
<dbReference type="OrthoDB" id="550424at2759"/>
<evidence type="ECO:0000256" key="1">
    <source>
        <dbReference type="ARBA" id="ARBA00022723"/>
    </source>
</evidence>
<keyword evidence="4 5" id="KW-0862">Zinc</keyword>
<feature type="zinc finger region" description="CR-type" evidence="5">
    <location>
        <begin position="159"/>
        <end position="242"/>
    </location>
</feature>
<dbReference type="SMART" id="SM00271">
    <property type="entry name" value="DnaJ"/>
    <property type="match status" value="1"/>
</dbReference>
<dbReference type="FunFam" id="2.10.230.10:FF:000001">
    <property type="entry name" value="DnaJ subfamily A member 2"/>
    <property type="match status" value="1"/>
</dbReference>
<dbReference type="CDD" id="cd10719">
    <property type="entry name" value="DnaJ_zf"/>
    <property type="match status" value="1"/>
</dbReference>
<dbReference type="GO" id="GO:0008270">
    <property type="term" value="F:zinc ion binding"/>
    <property type="evidence" value="ECO:0007669"/>
    <property type="project" value="UniProtKB-KW"/>
</dbReference>
<dbReference type="SUPFAM" id="SSF46565">
    <property type="entry name" value="Chaperone J-domain"/>
    <property type="match status" value="1"/>
</dbReference>
<dbReference type="Pfam" id="PF01556">
    <property type="entry name" value="DnaJ_C"/>
    <property type="match status" value="1"/>
</dbReference>
<dbReference type="PANTHER" id="PTHR43888">
    <property type="entry name" value="DNAJ-LIKE-2, ISOFORM A-RELATED"/>
    <property type="match status" value="1"/>
</dbReference>
<dbReference type="CDD" id="cd06257">
    <property type="entry name" value="DnaJ"/>
    <property type="match status" value="1"/>
</dbReference>
<dbReference type="PRINTS" id="PR00625">
    <property type="entry name" value="JDOMAIN"/>
</dbReference>
<dbReference type="PROSITE" id="PS51188">
    <property type="entry name" value="ZF_CR"/>
    <property type="match status" value="1"/>
</dbReference>
<reference evidence="9 10" key="1">
    <citation type="journal article" name="Sci. Rep.">
        <title>Genome-scale phylogenetic analyses confirm Olpidium as the closest living zoosporic fungus to the non-flagellated, terrestrial fungi.</title>
        <authorList>
            <person name="Chang Y."/>
            <person name="Rochon D."/>
            <person name="Sekimoto S."/>
            <person name="Wang Y."/>
            <person name="Chovatia M."/>
            <person name="Sandor L."/>
            <person name="Salamov A."/>
            <person name="Grigoriev I.V."/>
            <person name="Stajich J.E."/>
            <person name="Spatafora J.W."/>
        </authorList>
    </citation>
    <scope>NUCLEOTIDE SEQUENCE [LARGE SCALE GENOMIC DNA]</scope>
    <source>
        <strain evidence="9">S191</strain>
    </source>
</reference>
<evidence type="ECO:0000256" key="3">
    <source>
        <dbReference type="ARBA" id="ARBA00022771"/>
    </source>
</evidence>
<dbReference type="InterPro" id="IPR001305">
    <property type="entry name" value="HSP_DnaJ_Cys-rich_dom"/>
</dbReference>
<dbReference type="SUPFAM" id="SSF57938">
    <property type="entry name" value="DnaJ/Hsp40 cysteine-rich domain"/>
    <property type="match status" value="1"/>
</dbReference>
<dbReference type="Gene3D" id="2.60.260.20">
    <property type="entry name" value="Urease metallochaperone UreE, N-terminal domain"/>
    <property type="match status" value="2"/>
</dbReference>
<evidence type="ECO:0000313" key="10">
    <source>
        <dbReference type="Proteomes" id="UP000673691"/>
    </source>
</evidence>
<protein>
    <submittedName>
        <fullName evidence="9">Uncharacterized protein</fullName>
    </submittedName>
</protein>
<dbReference type="AlphaFoldDB" id="A0A8H7ZRA8"/>
<dbReference type="GO" id="GO:0051082">
    <property type="term" value="F:unfolded protein binding"/>
    <property type="evidence" value="ECO:0007669"/>
    <property type="project" value="InterPro"/>
</dbReference>
<evidence type="ECO:0000259" key="8">
    <source>
        <dbReference type="PROSITE" id="PS51188"/>
    </source>
</evidence>
<dbReference type="InterPro" id="IPR002939">
    <property type="entry name" value="DnaJ_C"/>
</dbReference>
<dbReference type="EMBL" id="JAEFCI010009219">
    <property type="protein sequence ID" value="KAG5457951.1"/>
    <property type="molecule type" value="Genomic_DNA"/>
</dbReference>
<feature type="region of interest" description="Disordered" evidence="6">
    <location>
        <begin position="386"/>
        <end position="441"/>
    </location>
</feature>
<proteinExistence type="predicted"/>
<dbReference type="SUPFAM" id="SSF49493">
    <property type="entry name" value="HSP40/DnaJ peptide-binding domain"/>
    <property type="match status" value="2"/>
</dbReference>
<dbReference type="InterPro" id="IPR008971">
    <property type="entry name" value="HSP40/DnaJ_pept-bd"/>
</dbReference>
<keyword evidence="2" id="KW-0677">Repeat</keyword>
<dbReference type="PROSITE" id="PS50076">
    <property type="entry name" value="DNAJ_2"/>
    <property type="match status" value="1"/>
</dbReference>
<keyword evidence="1 5" id="KW-0479">Metal-binding</keyword>
<dbReference type="Pfam" id="PF00684">
    <property type="entry name" value="DnaJ_CXXCXGXG"/>
    <property type="match status" value="1"/>
</dbReference>
<feature type="domain" description="CR-type" evidence="8">
    <location>
        <begin position="159"/>
        <end position="242"/>
    </location>
</feature>
<dbReference type="PROSITE" id="PS00636">
    <property type="entry name" value="DNAJ_1"/>
    <property type="match status" value="1"/>
</dbReference>
<keyword evidence="3 5" id="KW-0863">Zinc-finger</keyword>
<comment type="caution">
    <text evidence="9">The sequence shown here is derived from an EMBL/GenBank/DDBJ whole genome shotgun (WGS) entry which is preliminary data.</text>
</comment>
<dbReference type="InterPro" id="IPR044713">
    <property type="entry name" value="DNJA1/2-like"/>
</dbReference>
<evidence type="ECO:0000256" key="2">
    <source>
        <dbReference type="ARBA" id="ARBA00022737"/>
    </source>
</evidence>
<dbReference type="CDD" id="cd10747">
    <property type="entry name" value="DnaJ_C"/>
    <property type="match status" value="1"/>
</dbReference>
<name>A0A8H7ZRA8_9FUNG</name>
<keyword evidence="10" id="KW-1185">Reference proteome</keyword>
<dbReference type="Pfam" id="PF00226">
    <property type="entry name" value="DnaJ"/>
    <property type="match status" value="1"/>
</dbReference>
<dbReference type="InterPro" id="IPR036869">
    <property type="entry name" value="J_dom_sf"/>
</dbReference>
<dbReference type="Gene3D" id="1.10.287.110">
    <property type="entry name" value="DnaJ domain"/>
    <property type="match status" value="1"/>
</dbReference>
<sequence>MVKDTKFYDQLGVSPTASEAELKKVRRRRTLASSFWRAAAISFDARRFTLLLDFRVHGPLQAYKKLAMQYHPDKNPDAGDKFKEISHAYEILSDSEKRQAYDRYGEEGIGAGGGPGVSPEDLFSHIFGGAFGGMRQSGPRRGKDVNHALKVSLEDLYRGKTSKLALQKTVICSKCDGKGGKEGAVRSCAGCNGRGVKIVVRQLGPMLQQIQQTCPDCHGEGEIINERDKCKECKGRKTVQQRKVLEVFIDKGMRDGHKIAFPGEGDQTPGIEPGDVNIIVQEKPHERFRRQGDDLFYVAHIDILTALAGGQFIVPHLDDRVLLVNILPGEVIRPGEKKAIVNEGMPTLRHHDFGNLYIQFEVEFPPPHWSSPENIAKLESILPSRQPLPNTAGAEVEEGVLTDLDASQQRAAEGAAADEDDDGHPGPGVQVCFPHRLQVSP</sequence>
<dbReference type="FunFam" id="2.60.260.20:FF:000003">
    <property type="entry name" value="DnaJ subfamily A member 2"/>
    <property type="match status" value="1"/>
</dbReference>
<dbReference type="GO" id="GO:0006457">
    <property type="term" value="P:protein folding"/>
    <property type="evidence" value="ECO:0007669"/>
    <property type="project" value="InterPro"/>
</dbReference>
<dbReference type="InterPro" id="IPR018253">
    <property type="entry name" value="DnaJ_domain_CS"/>
</dbReference>
<organism evidence="9 10">
    <name type="scientific">Olpidium bornovanus</name>
    <dbReference type="NCBI Taxonomy" id="278681"/>
    <lineage>
        <taxon>Eukaryota</taxon>
        <taxon>Fungi</taxon>
        <taxon>Fungi incertae sedis</taxon>
        <taxon>Olpidiomycota</taxon>
        <taxon>Olpidiomycotina</taxon>
        <taxon>Olpidiomycetes</taxon>
        <taxon>Olpidiales</taxon>
        <taxon>Olpidiaceae</taxon>
        <taxon>Olpidium</taxon>
    </lineage>
</organism>
<evidence type="ECO:0000313" key="9">
    <source>
        <dbReference type="EMBL" id="KAG5457951.1"/>
    </source>
</evidence>
<accession>A0A8H7ZRA8</accession>
<dbReference type="Proteomes" id="UP000673691">
    <property type="component" value="Unassembled WGS sequence"/>
</dbReference>
<dbReference type="Gene3D" id="2.10.230.10">
    <property type="entry name" value="Heat shock protein DnaJ, cysteine-rich domain"/>
    <property type="match status" value="1"/>
</dbReference>
<evidence type="ECO:0000256" key="6">
    <source>
        <dbReference type="SAM" id="MobiDB-lite"/>
    </source>
</evidence>
<gene>
    <name evidence="9" type="ORF">BJ554DRAFT_1922</name>
</gene>
<dbReference type="InterPro" id="IPR001623">
    <property type="entry name" value="DnaJ_domain"/>
</dbReference>
<evidence type="ECO:0000256" key="4">
    <source>
        <dbReference type="ARBA" id="ARBA00022833"/>
    </source>
</evidence>
<feature type="domain" description="J" evidence="7">
    <location>
        <begin position="6"/>
        <end position="105"/>
    </location>
</feature>
<evidence type="ECO:0000256" key="5">
    <source>
        <dbReference type="PROSITE-ProRule" id="PRU00546"/>
    </source>
</evidence>
<dbReference type="InterPro" id="IPR036410">
    <property type="entry name" value="HSP_DnaJ_Cys-rich_dom_sf"/>
</dbReference>
<evidence type="ECO:0000259" key="7">
    <source>
        <dbReference type="PROSITE" id="PS50076"/>
    </source>
</evidence>